<evidence type="ECO:0000259" key="4">
    <source>
        <dbReference type="Pfam" id="PF04586"/>
    </source>
</evidence>
<name>A0A6L3Z4S1_BRUAN</name>
<feature type="domain" description="Prohead serine protease" evidence="4">
    <location>
        <begin position="131"/>
        <end position="195"/>
    </location>
</feature>
<evidence type="ECO:0000256" key="1">
    <source>
        <dbReference type="ARBA" id="ARBA00022612"/>
    </source>
</evidence>
<evidence type="ECO:0000313" key="6">
    <source>
        <dbReference type="Proteomes" id="UP000481876"/>
    </source>
</evidence>
<accession>A0A6L3Z4S1</accession>
<evidence type="ECO:0000256" key="2">
    <source>
        <dbReference type="ARBA" id="ARBA00022670"/>
    </source>
</evidence>
<dbReference type="GO" id="GO:0008233">
    <property type="term" value="F:peptidase activity"/>
    <property type="evidence" value="ECO:0007669"/>
    <property type="project" value="UniProtKB-KW"/>
</dbReference>
<comment type="caution">
    <text evidence="5">The sequence shown here is derived from an EMBL/GenBank/DDBJ whole genome shotgun (WGS) entry which is preliminary data.</text>
</comment>
<evidence type="ECO:0000256" key="3">
    <source>
        <dbReference type="ARBA" id="ARBA00022801"/>
    </source>
</evidence>
<keyword evidence="1" id="KW-1188">Viral release from host cell</keyword>
<proteinExistence type="predicted"/>
<gene>
    <name evidence="5" type="ORF">F9L04_13175</name>
</gene>
<keyword evidence="3" id="KW-0378">Hydrolase</keyword>
<dbReference type="EMBL" id="WBWS01000012">
    <property type="protein sequence ID" value="KAB2768621.1"/>
    <property type="molecule type" value="Genomic_DNA"/>
</dbReference>
<protein>
    <recommendedName>
        <fullName evidence="4">Prohead serine protease domain-containing protein</fullName>
    </recommendedName>
</protein>
<dbReference type="GO" id="GO:0006508">
    <property type="term" value="P:proteolysis"/>
    <property type="evidence" value="ECO:0007669"/>
    <property type="project" value="UniProtKB-KW"/>
</dbReference>
<dbReference type="Pfam" id="PF04586">
    <property type="entry name" value="Peptidase_S78"/>
    <property type="match status" value="1"/>
</dbReference>
<dbReference type="Proteomes" id="UP000481876">
    <property type="component" value="Unassembled WGS sequence"/>
</dbReference>
<organism evidence="5 6">
    <name type="scientific">Brucella anthropi</name>
    <name type="common">Ochrobactrum anthropi</name>
    <dbReference type="NCBI Taxonomy" id="529"/>
    <lineage>
        <taxon>Bacteria</taxon>
        <taxon>Pseudomonadati</taxon>
        <taxon>Pseudomonadota</taxon>
        <taxon>Alphaproteobacteria</taxon>
        <taxon>Hyphomicrobiales</taxon>
        <taxon>Brucellaceae</taxon>
        <taxon>Brucella/Ochrobactrum group</taxon>
        <taxon>Brucella</taxon>
    </lineage>
</organism>
<reference evidence="5 6" key="1">
    <citation type="submission" date="2019-09" db="EMBL/GenBank/DDBJ databases">
        <title>Taxonomic organization of the family Brucellaceae based on a phylogenomic approach.</title>
        <authorList>
            <person name="Leclercq S."/>
            <person name="Cloeckaert A."/>
            <person name="Zygmunt M.S."/>
        </authorList>
    </citation>
    <scope>NUCLEOTIDE SEQUENCE [LARGE SCALE GENOMIC DNA]</scope>
    <source>
        <strain evidence="5 6">LMG 3313</strain>
    </source>
</reference>
<dbReference type="InterPro" id="IPR054613">
    <property type="entry name" value="Peptidase_S78_dom"/>
</dbReference>
<evidence type="ECO:0000313" key="5">
    <source>
        <dbReference type="EMBL" id="KAB2768621.1"/>
    </source>
</evidence>
<sequence length="228" mass="25219">MLTTLPTRMKTMTKLNLRKMPDSLPMQMQEVRLLPSGIDVETRTVNLVWTAGGTVRRRRYVGWETVVPFDEILVVSEKAIDLSRMNAGAPVLDSHSSYSTFSQVAVVERAWIDGGEGKAVVRFPKAGIDERADRMFGLVSDGIIKNVSVGYSIDKIRIEEATKKGEVEKVFVERWTPNEISFVTVPADPDAQVRSQAGTFPLSLDGGNFSSIAAAARMRMAEAVRRIS</sequence>
<keyword evidence="2" id="KW-0645">Protease</keyword>
<dbReference type="AlphaFoldDB" id="A0A6L3Z4S1"/>